<keyword evidence="4 6" id="KW-0472">Membrane</keyword>
<evidence type="ECO:0000313" key="7">
    <source>
        <dbReference type="EMBL" id="QDU84994.1"/>
    </source>
</evidence>
<reference evidence="7 8" key="1">
    <citation type="submission" date="2019-02" db="EMBL/GenBank/DDBJ databases">
        <title>Deep-cultivation of Planctomycetes and their phenomic and genomic characterization uncovers novel biology.</title>
        <authorList>
            <person name="Wiegand S."/>
            <person name="Jogler M."/>
            <person name="Boedeker C."/>
            <person name="Pinto D."/>
            <person name="Vollmers J."/>
            <person name="Rivas-Marin E."/>
            <person name="Kohn T."/>
            <person name="Peeters S.H."/>
            <person name="Heuer A."/>
            <person name="Rast P."/>
            <person name="Oberbeckmann S."/>
            <person name="Bunk B."/>
            <person name="Jeske O."/>
            <person name="Meyerdierks A."/>
            <person name="Storesund J.E."/>
            <person name="Kallscheuer N."/>
            <person name="Luecker S."/>
            <person name="Lage O.M."/>
            <person name="Pohl T."/>
            <person name="Merkel B.J."/>
            <person name="Hornburger P."/>
            <person name="Mueller R.-W."/>
            <person name="Bruemmer F."/>
            <person name="Labrenz M."/>
            <person name="Spormann A.M."/>
            <person name="Op den Camp H."/>
            <person name="Overmann J."/>
            <person name="Amann R."/>
            <person name="Jetten M.S.M."/>
            <person name="Mascher T."/>
            <person name="Medema M.H."/>
            <person name="Devos D.P."/>
            <person name="Kaster A.-K."/>
            <person name="Ovreas L."/>
            <person name="Rohde M."/>
            <person name="Galperin M.Y."/>
            <person name="Jogler C."/>
        </authorList>
    </citation>
    <scope>NUCLEOTIDE SEQUENCE [LARGE SCALE GENOMIC DNA]</scope>
    <source>
        <strain evidence="7 8">Pla163</strain>
    </source>
</reference>
<evidence type="ECO:0000256" key="3">
    <source>
        <dbReference type="ARBA" id="ARBA00022989"/>
    </source>
</evidence>
<feature type="transmembrane region" description="Helical" evidence="6">
    <location>
        <begin position="120"/>
        <end position="140"/>
    </location>
</feature>
<evidence type="ECO:0000256" key="4">
    <source>
        <dbReference type="ARBA" id="ARBA00023136"/>
    </source>
</evidence>
<keyword evidence="2 6" id="KW-0812">Transmembrane</keyword>
<proteinExistence type="predicted"/>
<evidence type="ECO:0000313" key="8">
    <source>
        <dbReference type="Proteomes" id="UP000319342"/>
    </source>
</evidence>
<dbReference type="GO" id="GO:0016020">
    <property type="term" value="C:membrane"/>
    <property type="evidence" value="ECO:0007669"/>
    <property type="project" value="UniProtKB-SubCell"/>
</dbReference>
<dbReference type="EMBL" id="CP036290">
    <property type="protein sequence ID" value="QDU84994.1"/>
    <property type="molecule type" value="Genomic_DNA"/>
</dbReference>
<dbReference type="AlphaFoldDB" id="A0A518D0K0"/>
<dbReference type="InterPro" id="IPR003825">
    <property type="entry name" value="Colicin-V_CvpA"/>
</dbReference>
<accession>A0A518D0K0</accession>
<keyword evidence="3 6" id="KW-1133">Transmembrane helix</keyword>
<dbReference type="GO" id="GO:0009403">
    <property type="term" value="P:toxin biosynthetic process"/>
    <property type="evidence" value="ECO:0007669"/>
    <property type="project" value="InterPro"/>
</dbReference>
<evidence type="ECO:0000256" key="1">
    <source>
        <dbReference type="ARBA" id="ARBA00004141"/>
    </source>
</evidence>
<evidence type="ECO:0000256" key="5">
    <source>
        <dbReference type="SAM" id="MobiDB-lite"/>
    </source>
</evidence>
<dbReference type="Proteomes" id="UP000319342">
    <property type="component" value="Chromosome"/>
</dbReference>
<keyword evidence="8" id="KW-1185">Reference proteome</keyword>
<feature type="region of interest" description="Disordered" evidence="5">
    <location>
        <begin position="195"/>
        <end position="218"/>
    </location>
</feature>
<sequence>MQQVTETATSEAAGSFLMTIDMIGLGLLGLFLLLGLWRGLWWQLLRLVGLAAAVLVARSLEASVYGMLAGRLGELDERVLHGIVWLGLFLVTVAVFAAIGRTGKKLLDAMQLGMMDRVGGAVAGALTGLVLHAAVLAGLVQIGSDAFIADHLEGSISERLVAVVGVEMPFLFAKERSDAVQQRLVPGGVFSNGASTKGTAPLETQPIVPPTTSPGGVR</sequence>
<evidence type="ECO:0000256" key="6">
    <source>
        <dbReference type="SAM" id="Phobius"/>
    </source>
</evidence>
<organism evidence="7 8">
    <name type="scientific">Rohdeia mirabilis</name>
    <dbReference type="NCBI Taxonomy" id="2528008"/>
    <lineage>
        <taxon>Bacteria</taxon>
        <taxon>Pseudomonadati</taxon>
        <taxon>Planctomycetota</taxon>
        <taxon>Planctomycetia</taxon>
        <taxon>Planctomycetia incertae sedis</taxon>
        <taxon>Rohdeia</taxon>
    </lineage>
</organism>
<dbReference type="RefSeq" id="WP_145187524.1">
    <property type="nucleotide sequence ID" value="NZ_CP036290.1"/>
</dbReference>
<dbReference type="PANTHER" id="PTHR37306:SF1">
    <property type="entry name" value="COLICIN V PRODUCTION PROTEIN"/>
    <property type="match status" value="1"/>
</dbReference>
<gene>
    <name evidence="7" type="ORF">Pla163_21140</name>
</gene>
<comment type="subcellular location">
    <subcellularLocation>
        <location evidence="1">Membrane</location>
        <topology evidence="1">Multi-pass membrane protein</topology>
    </subcellularLocation>
</comment>
<evidence type="ECO:0000256" key="2">
    <source>
        <dbReference type="ARBA" id="ARBA00022692"/>
    </source>
</evidence>
<feature type="transmembrane region" description="Helical" evidence="6">
    <location>
        <begin position="79"/>
        <end position="99"/>
    </location>
</feature>
<feature type="transmembrane region" description="Helical" evidence="6">
    <location>
        <begin position="12"/>
        <end position="37"/>
    </location>
</feature>
<name>A0A518D0K0_9BACT</name>
<dbReference type="PANTHER" id="PTHR37306">
    <property type="entry name" value="COLICIN V PRODUCTION PROTEIN"/>
    <property type="match status" value="1"/>
</dbReference>
<protein>
    <submittedName>
        <fullName evidence="7">Colicin V production protein</fullName>
    </submittedName>
</protein>
<feature type="transmembrane region" description="Helical" evidence="6">
    <location>
        <begin position="44"/>
        <end position="67"/>
    </location>
</feature>
<dbReference type="Pfam" id="PF02674">
    <property type="entry name" value="Colicin_V"/>
    <property type="match status" value="1"/>
</dbReference>